<comment type="caution">
    <text evidence="3">The sequence shown here is derived from an EMBL/GenBank/DDBJ whole genome shotgun (WGS) entry which is preliminary data.</text>
</comment>
<reference evidence="3 4" key="1">
    <citation type="submission" date="2019-01" db="EMBL/GenBank/DDBJ databases">
        <title>Nocardioides guangzhouensis sp. nov., an actinobacterium isolated from soil.</title>
        <authorList>
            <person name="Fu Y."/>
            <person name="Cai Y."/>
            <person name="Lin Z."/>
            <person name="Chen P."/>
        </authorList>
    </citation>
    <scope>NUCLEOTIDE SEQUENCE [LARGE SCALE GENOMIC DNA]</scope>
    <source>
        <strain evidence="3 4">NBRC 105384</strain>
    </source>
</reference>
<evidence type="ECO:0000256" key="1">
    <source>
        <dbReference type="SAM" id="MobiDB-lite"/>
    </source>
</evidence>
<dbReference type="Proteomes" id="UP000291189">
    <property type="component" value="Unassembled WGS sequence"/>
</dbReference>
<proteinExistence type="predicted"/>
<dbReference type="InterPro" id="IPR008613">
    <property type="entry name" value="Excalibur_Ca-bd_domain"/>
</dbReference>
<feature type="region of interest" description="Disordered" evidence="1">
    <location>
        <begin position="1"/>
        <end position="26"/>
    </location>
</feature>
<dbReference type="AlphaFoldDB" id="A0A4Q5IV29"/>
<protein>
    <submittedName>
        <fullName evidence="3">Excalibur calcium-binding domain-containing protein</fullName>
    </submittedName>
</protein>
<feature type="domain" description="Excalibur calcium-binding" evidence="2">
    <location>
        <begin position="30"/>
        <end position="67"/>
    </location>
</feature>
<name>A0A4Q5IV29_9ACTN</name>
<dbReference type="SMART" id="SM00894">
    <property type="entry name" value="Excalibur"/>
    <property type="match status" value="1"/>
</dbReference>
<gene>
    <name evidence="3" type="ORF">ETU37_22055</name>
</gene>
<sequence length="67" mass="7051">MRTQFAATAPAALGGVTSGSSSGGGATDPRFSYCYEANDNGYGPYRRGVDPEYAWYDDADNDGVVCE</sequence>
<keyword evidence="4" id="KW-1185">Reference proteome</keyword>
<evidence type="ECO:0000259" key="2">
    <source>
        <dbReference type="SMART" id="SM00894"/>
    </source>
</evidence>
<evidence type="ECO:0000313" key="3">
    <source>
        <dbReference type="EMBL" id="RYU09784.1"/>
    </source>
</evidence>
<dbReference type="OrthoDB" id="5241375at2"/>
<organism evidence="3 4">
    <name type="scientific">Nocardioides iriomotensis</name>
    <dbReference type="NCBI Taxonomy" id="715784"/>
    <lineage>
        <taxon>Bacteria</taxon>
        <taxon>Bacillati</taxon>
        <taxon>Actinomycetota</taxon>
        <taxon>Actinomycetes</taxon>
        <taxon>Propionibacteriales</taxon>
        <taxon>Nocardioidaceae</taxon>
        <taxon>Nocardioides</taxon>
    </lineage>
</organism>
<dbReference type="Pfam" id="PF05901">
    <property type="entry name" value="Excalibur"/>
    <property type="match status" value="1"/>
</dbReference>
<accession>A0A4Q5IV29</accession>
<evidence type="ECO:0000313" key="4">
    <source>
        <dbReference type="Proteomes" id="UP000291189"/>
    </source>
</evidence>
<dbReference type="EMBL" id="SDPU01000035">
    <property type="protein sequence ID" value="RYU09784.1"/>
    <property type="molecule type" value="Genomic_DNA"/>
</dbReference>